<dbReference type="PANTHER" id="PTHR11439">
    <property type="entry name" value="GAG-POL-RELATED RETROTRANSPOSON"/>
    <property type="match status" value="1"/>
</dbReference>
<reference evidence="2" key="1">
    <citation type="journal article" date="2019" name="Sci. Rep.">
        <title>Draft genome of Tanacetum cinerariifolium, the natural source of mosquito coil.</title>
        <authorList>
            <person name="Yamashiro T."/>
            <person name="Shiraishi A."/>
            <person name="Satake H."/>
            <person name="Nakayama K."/>
        </authorList>
    </citation>
    <scope>NUCLEOTIDE SEQUENCE</scope>
</reference>
<proteinExistence type="predicted"/>
<dbReference type="PANTHER" id="PTHR11439:SF524">
    <property type="entry name" value="RNA-DIRECTED DNA POLYMERASE, PROTEIN KINASE RLK-PELLE-DLSV FAMILY"/>
    <property type="match status" value="1"/>
</dbReference>
<dbReference type="SUPFAM" id="SSF56672">
    <property type="entry name" value="DNA/RNA polymerases"/>
    <property type="match status" value="1"/>
</dbReference>
<evidence type="ECO:0000259" key="1">
    <source>
        <dbReference type="Pfam" id="PF07727"/>
    </source>
</evidence>
<dbReference type="EMBL" id="BKCJ010005573">
    <property type="protein sequence ID" value="GEU67484.1"/>
    <property type="molecule type" value="Genomic_DNA"/>
</dbReference>
<dbReference type="InterPro" id="IPR043502">
    <property type="entry name" value="DNA/RNA_pol_sf"/>
</dbReference>
<evidence type="ECO:0000313" key="2">
    <source>
        <dbReference type="EMBL" id="GEU67484.1"/>
    </source>
</evidence>
<protein>
    <submittedName>
        <fullName evidence="2">Ribonuclease H-like domain-containing protein</fullName>
    </submittedName>
</protein>
<name>A0A6L2M4F8_TANCI</name>
<dbReference type="Pfam" id="PF07727">
    <property type="entry name" value="RVT_2"/>
    <property type="match status" value="1"/>
</dbReference>
<dbReference type="InterPro" id="IPR013103">
    <property type="entry name" value="RVT_2"/>
</dbReference>
<organism evidence="2">
    <name type="scientific">Tanacetum cinerariifolium</name>
    <name type="common">Dalmatian daisy</name>
    <name type="synonym">Chrysanthemum cinerariifolium</name>
    <dbReference type="NCBI Taxonomy" id="118510"/>
    <lineage>
        <taxon>Eukaryota</taxon>
        <taxon>Viridiplantae</taxon>
        <taxon>Streptophyta</taxon>
        <taxon>Embryophyta</taxon>
        <taxon>Tracheophyta</taxon>
        <taxon>Spermatophyta</taxon>
        <taxon>Magnoliopsida</taxon>
        <taxon>eudicotyledons</taxon>
        <taxon>Gunneridae</taxon>
        <taxon>Pentapetalae</taxon>
        <taxon>asterids</taxon>
        <taxon>campanulids</taxon>
        <taxon>Asterales</taxon>
        <taxon>Asteraceae</taxon>
        <taxon>Asteroideae</taxon>
        <taxon>Anthemideae</taxon>
        <taxon>Anthemidinae</taxon>
        <taxon>Tanacetum</taxon>
    </lineage>
</organism>
<dbReference type="CDD" id="cd09272">
    <property type="entry name" value="RNase_HI_RT_Ty1"/>
    <property type="match status" value="1"/>
</dbReference>
<sequence>MWLFRHKYHADGSLSMYKARLMANGHSQQSGVDCDETFSPVVKPATIHTVLSLALSRNWPVHQLDVKNAFLNWDVYETVYMYQPSGFVDSSLAGGLQYLTFTRHDISYVVQQVCLYMHDPREPHLSALKRILRYVRGTLNFGLQLYASSIGSLVAYSDVDLAGCPTTRCSTFSYCVFLGDNLLSWSSKRQHTLSRSSTDAEYRSVANVVAETAWLRTLLRELHTPLLSATMVYCDNISAIYLTANPVQHQRTKHIEIDIHFVCDMVARGQVRVLHVPSHYQYADILTKNLPSALFEEFCFSLSVRSLPAQTAGSIISCGVRTLEVHNKKERIESFSTLLVETKLYSWFKCAFLYRVMLSIRLCNYPIVASGNAFDFIQRARAIRVNEGSKKMSGRGCLGLLIFPSLIKGNPSAPGQSAKEMEFVFWKNTYCCACMKALACKNSGWRSS</sequence>
<accession>A0A6L2M4F8</accession>
<feature type="domain" description="Reverse transcriptase Ty1/copia-type" evidence="1">
    <location>
        <begin position="2"/>
        <end position="88"/>
    </location>
</feature>
<comment type="caution">
    <text evidence="2">The sequence shown here is derived from an EMBL/GenBank/DDBJ whole genome shotgun (WGS) entry which is preliminary data.</text>
</comment>
<dbReference type="AlphaFoldDB" id="A0A6L2M4F8"/>
<gene>
    <name evidence="2" type="ORF">Tci_039462</name>
</gene>